<keyword evidence="4 6" id="KW-1133">Transmembrane helix</keyword>
<feature type="transmembrane region" description="Helical" evidence="6">
    <location>
        <begin position="208"/>
        <end position="225"/>
    </location>
</feature>
<organism evidence="7 8">
    <name type="scientific">Candidatus Allofournierella pullicola</name>
    <dbReference type="NCBI Taxonomy" id="2838596"/>
    <lineage>
        <taxon>Bacteria</taxon>
        <taxon>Bacillati</taxon>
        <taxon>Bacillota</taxon>
        <taxon>Clostridia</taxon>
        <taxon>Eubacteriales</taxon>
        <taxon>Oscillospiraceae</taxon>
        <taxon>Allofournierella</taxon>
    </lineage>
</organism>
<feature type="transmembrane region" description="Helical" evidence="6">
    <location>
        <begin position="178"/>
        <end position="202"/>
    </location>
</feature>
<dbReference type="Pfam" id="PF02653">
    <property type="entry name" value="BPD_transp_2"/>
    <property type="match status" value="1"/>
</dbReference>
<dbReference type="PANTHER" id="PTHR32196">
    <property type="entry name" value="ABC TRANSPORTER PERMEASE PROTEIN YPHD-RELATED-RELATED"/>
    <property type="match status" value="1"/>
</dbReference>
<feature type="transmembrane region" description="Helical" evidence="6">
    <location>
        <begin position="86"/>
        <end position="105"/>
    </location>
</feature>
<feature type="transmembrane region" description="Helical" evidence="6">
    <location>
        <begin position="13"/>
        <end position="30"/>
    </location>
</feature>
<dbReference type="AlphaFoldDB" id="A0A9D1V5D0"/>
<dbReference type="PANTHER" id="PTHR32196:SF69">
    <property type="entry name" value="BRANCHED-CHAIN AMINO ACID TRANSPORT SYSTEM, PERMEASE PROTEIN"/>
    <property type="match status" value="1"/>
</dbReference>
<evidence type="ECO:0000256" key="1">
    <source>
        <dbReference type="ARBA" id="ARBA00004651"/>
    </source>
</evidence>
<evidence type="ECO:0000256" key="6">
    <source>
        <dbReference type="SAM" id="Phobius"/>
    </source>
</evidence>
<comment type="caution">
    <text evidence="7">The sequence shown here is derived from an EMBL/GenBank/DDBJ whole genome shotgun (WGS) entry which is preliminary data.</text>
</comment>
<name>A0A9D1V5D0_9FIRM</name>
<gene>
    <name evidence="7" type="ORF">H9865_09325</name>
</gene>
<protein>
    <submittedName>
        <fullName evidence="7">ABC transporter permease</fullName>
    </submittedName>
</protein>
<comment type="subcellular location">
    <subcellularLocation>
        <location evidence="1">Cell membrane</location>
        <topology evidence="1">Multi-pass membrane protein</topology>
    </subcellularLocation>
</comment>
<dbReference type="InterPro" id="IPR001851">
    <property type="entry name" value="ABC_transp_permease"/>
</dbReference>
<dbReference type="GO" id="GO:0005886">
    <property type="term" value="C:plasma membrane"/>
    <property type="evidence" value="ECO:0007669"/>
    <property type="project" value="UniProtKB-SubCell"/>
</dbReference>
<proteinExistence type="predicted"/>
<reference evidence="7" key="2">
    <citation type="submission" date="2021-04" db="EMBL/GenBank/DDBJ databases">
        <authorList>
            <person name="Gilroy R."/>
        </authorList>
    </citation>
    <scope>NUCLEOTIDE SEQUENCE</scope>
    <source>
        <strain evidence="7">2239</strain>
    </source>
</reference>
<feature type="transmembrane region" description="Helical" evidence="6">
    <location>
        <begin position="268"/>
        <end position="288"/>
    </location>
</feature>
<feature type="transmembrane region" description="Helical" evidence="6">
    <location>
        <begin position="237"/>
        <end position="256"/>
    </location>
</feature>
<dbReference type="CDD" id="cd06574">
    <property type="entry name" value="TM_PBP1_branched-chain-AA_like"/>
    <property type="match status" value="1"/>
</dbReference>
<sequence length="301" mass="31428">MTAMLLESAVEQGFIYALVALALYLSYRVLDIADLTTDGTFVLGSAVSAVFSAAGKPVLGLVLAFAAGCAAGFVTAFLHTRMKVQAILAGIITMTGLYTINLWTMGNRADLPLLKADTVFTRAAALLGSEWSKLIVCAVITIAAAAAMALFLKTQIGLSIRATGDNRDMVSASSIDPAFTITVGLCIANGCTALSGGVLAQYQMSSSMSLGTGVVVIGLASLIIGEMFTRRGGVWRGVAAAVIGSIVYRVLMVFALRTSANPSNLKLISAVIVAVAISWPALTAWVKLTRRKLAAREKEAR</sequence>
<evidence type="ECO:0000256" key="5">
    <source>
        <dbReference type="ARBA" id="ARBA00023136"/>
    </source>
</evidence>
<feature type="transmembrane region" description="Helical" evidence="6">
    <location>
        <begin position="61"/>
        <end position="79"/>
    </location>
</feature>
<accession>A0A9D1V5D0</accession>
<feature type="transmembrane region" description="Helical" evidence="6">
    <location>
        <begin position="131"/>
        <end position="152"/>
    </location>
</feature>
<keyword evidence="2" id="KW-1003">Cell membrane</keyword>
<keyword evidence="3 6" id="KW-0812">Transmembrane</keyword>
<dbReference type="EMBL" id="DXFW01000032">
    <property type="protein sequence ID" value="HIX06273.1"/>
    <property type="molecule type" value="Genomic_DNA"/>
</dbReference>
<evidence type="ECO:0000256" key="3">
    <source>
        <dbReference type="ARBA" id="ARBA00022692"/>
    </source>
</evidence>
<evidence type="ECO:0000313" key="8">
    <source>
        <dbReference type="Proteomes" id="UP000824193"/>
    </source>
</evidence>
<dbReference type="GO" id="GO:0022857">
    <property type="term" value="F:transmembrane transporter activity"/>
    <property type="evidence" value="ECO:0007669"/>
    <property type="project" value="InterPro"/>
</dbReference>
<dbReference type="Proteomes" id="UP000824193">
    <property type="component" value="Unassembled WGS sequence"/>
</dbReference>
<keyword evidence="5 6" id="KW-0472">Membrane</keyword>
<reference evidence="7" key="1">
    <citation type="journal article" date="2021" name="PeerJ">
        <title>Extensive microbial diversity within the chicken gut microbiome revealed by metagenomics and culture.</title>
        <authorList>
            <person name="Gilroy R."/>
            <person name="Ravi A."/>
            <person name="Getino M."/>
            <person name="Pursley I."/>
            <person name="Horton D.L."/>
            <person name="Alikhan N.F."/>
            <person name="Baker D."/>
            <person name="Gharbi K."/>
            <person name="Hall N."/>
            <person name="Watson M."/>
            <person name="Adriaenssens E.M."/>
            <person name="Foster-Nyarko E."/>
            <person name="Jarju S."/>
            <person name="Secka A."/>
            <person name="Antonio M."/>
            <person name="Oren A."/>
            <person name="Chaudhuri R.R."/>
            <person name="La Ragione R."/>
            <person name="Hildebrand F."/>
            <person name="Pallen M.J."/>
        </authorList>
    </citation>
    <scope>NUCLEOTIDE SEQUENCE</scope>
    <source>
        <strain evidence="7">2239</strain>
    </source>
</reference>
<evidence type="ECO:0000256" key="2">
    <source>
        <dbReference type="ARBA" id="ARBA00022475"/>
    </source>
</evidence>
<evidence type="ECO:0000313" key="7">
    <source>
        <dbReference type="EMBL" id="HIX06273.1"/>
    </source>
</evidence>
<evidence type="ECO:0000256" key="4">
    <source>
        <dbReference type="ARBA" id="ARBA00022989"/>
    </source>
</evidence>